<sequence>MKISKNILVMLFFLVTNAIFSQAIVYKPISIFFGGTDAFAYQQVLASANAQNDFQESSNNQFEQPSEIDNFTENLNRQLLNSLSQSLFQEQIGTEDLSVGTYVFGSLVVEVAPGVGGLSVSILNTSTGEQTYITIPNN</sequence>
<dbReference type="EMBL" id="CP018155">
    <property type="protein sequence ID" value="APG66439.1"/>
    <property type="molecule type" value="Genomic_DNA"/>
</dbReference>
<keyword evidence="3" id="KW-0732">Signal</keyword>
<keyword evidence="5" id="KW-1185">Reference proteome</keyword>
<dbReference type="Pfam" id="PF10614">
    <property type="entry name" value="CsgF"/>
    <property type="match status" value="1"/>
</dbReference>
<protein>
    <recommendedName>
        <fullName evidence="2">Curli production assembly/transport component CsgF</fullName>
    </recommendedName>
</protein>
<dbReference type="Proteomes" id="UP000181898">
    <property type="component" value="Chromosome"/>
</dbReference>
<evidence type="ECO:0000256" key="2">
    <source>
        <dbReference type="ARBA" id="ARBA00014031"/>
    </source>
</evidence>
<accession>A0A1L3JMX6</accession>
<evidence type="ECO:0000313" key="4">
    <source>
        <dbReference type="EMBL" id="APG66439.1"/>
    </source>
</evidence>
<dbReference type="STRING" id="1850252.LPB136_06805"/>
<comment type="function">
    <text evidence="1">May be involved in the biogenesis of curli organelles.</text>
</comment>
<dbReference type="InterPro" id="IPR018893">
    <property type="entry name" value="T8SS_CsgF"/>
</dbReference>
<reference evidence="4 5" key="1">
    <citation type="submission" date="2016-11" db="EMBL/GenBank/DDBJ databases">
        <title>Tenacibaculum sp. LPB0136, isolated from marine environment.</title>
        <authorList>
            <person name="Kim E."/>
            <person name="Yi H."/>
        </authorList>
    </citation>
    <scope>NUCLEOTIDE SEQUENCE [LARGE SCALE GENOMIC DNA]</scope>
    <source>
        <strain evidence="4 5">LPB0136</strain>
    </source>
</reference>
<evidence type="ECO:0000256" key="3">
    <source>
        <dbReference type="ARBA" id="ARBA00022729"/>
    </source>
</evidence>
<dbReference type="KEGG" id="ten:LPB136_06805"/>
<dbReference type="AlphaFoldDB" id="A0A1L3JMX6"/>
<evidence type="ECO:0000256" key="1">
    <source>
        <dbReference type="ARBA" id="ARBA00003989"/>
    </source>
</evidence>
<dbReference type="RefSeq" id="WP_072556939.1">
    <property type="nucleotide sequence ID" value="NZ_CP018155.1"/>
</dbReference>
<name>A0A1L3JMX6_9FLAO</name>
<gene>
    <name evidence="4" type="ORF">LPB136_06805</name>
</gene>
<proteinExistence type="predicted"/>
<evidence type="ECO:0000313" key="5">
    <source>
        <dbReference type="Proteomes" id="UP000181898"/>
    </source>
</evidence>
<organism evidence="4 5">
    <name type="scientific">Tenacibaculum todarodis</name>
    <dbReference type="NCBI Taxonomy" id="1850252"/>
    <lineage>
        <taxon>Bacteria</taxon>
        <taxon>Pseudomonadati</taxon>
        <taxon>Bacteroidota</taxon>
        <taxon>Flavobacteriia</taxon>
        <taxon>Flavobacteriales</taxon>
        <taxon>Flavobacteriaceae</taxon>
        <taxon>Tenacibaculum</taxon>
    </lineage>
</organism>